<feature type="domain" description="Putative beta-lactamase-inhibitor-like PepSY-like" evidence="2">
    <location>
        <begin position="68"/>
        <end position="149"/>
    </location>
</feature>
<evidence type="ECO:0000313" key="4">
    <source>
        <dbReference type="Proteomes" id="UP000254263"/>
    </source>
</evidence>
<keyword evidence="1" id="KW-0732">Signal</keyword>
<evidence type="ECO:0000259" key="2">
    <source>
        <dbReference type="Pfam" id="PF11396"/>
    </source>
</evidence>
<proteinExistence type="predicted"/>
<gene>
    <name evidence="3" type="ORF">NCTC13100_00948</name>
</gene>
<dbReference type="EMBL" id="UGTI01000001">
    <property type="protein sequence ID" value="SUB77806.1"/>
    <property type="molecule type" value="Genomic_DNA"/>
</dbReference>
<accession>A0A379DHH5</accession>
<dbReference type="AlphaFoldDB" id="A0A379DHH5"/>
<evidence type="ECO:0000313" key="3">
    <source>
        <dbReference type="EMBL" id="SUB77806.1"/>
    </source>
</evidence>
<feature type="signal peptide" evidence="1">
    <location>
        <begin position="1"/>
        <end position="19"/>
    </location>
</feature>
<evidence type="ECO:0000256" key="1">
    <source>
        <dbReference type="SAM" id="SignalP"/>
    </source>
</evidence>
<reference evidence="3 4" key="1">
    <citation type="submission" date="2018-06" db="EMBL/GenBank/DDBJ databases">
        <authorList>
            <consortium name="Pathogen Informatics"/>
            <person name="Doyle S."/>
        </authorList>
    </citation>
    <scope>NUCLEOTIDE SEQUENCE [LARGE SCALE GENOMIC DNA]</scope>
    <source>
        <strain evidence="3 4">NCTC13100</strain>
    </source>
</reference>
<dbReference type="Proteomes" id="UP000254263">
    <property type="component" value="Unassembled WGS sequence"/>
</dbReference>
<organism evidence="3 4">
    <name type="scientific">Porphyromonas macacae</name>
    <dbReference type="NCBI Taxonomy" id="28115"/>
    <lineage>
        <taxon>Bacteria</taxon>
        <taxon>Pseudomonadati</taxon>
        <taxon>Bacteroidota</taxon>
        <taxon>Bacteroidia</taxon>
        <taxon>Bacteroidales</taxon>
        <taxon>Porphyromonadaceae</taxon>
        <taxon>Porphyromonas</taxon>
    </lineage>
</organism>
<dbReference type="SUPFAM" id="SSF160574">
    <property type="entry name" value="BT0923-like"/>
    <property type="match status" value="1"/>
</dbReference>
<dbReference type="RefSeq" id="WP_018360504.1">
    <property type="nucleotide sequence ID" value="NZ_UGTI01000001.1"/>
</dbReference>
<sequence>MRLKLFLIFALFFSRSLFSSGETVYAKDNTLRPLQLNELPRIVRDFIHSYFAEKDISFIKSEGTMIFKKYAVYFVDGSKVEFTRNGKWEKVDCIKNAVPLGIVPSQIIAYMERHYPHSSIVEIYRDRRGYEVELNNDVEIKFDSRFNIKEYDDD</sequence>
<feature type="chain" id="PRO_5017078680" evidence="1">
    <location>
        <begin position="20"/>
        <end position="154"/>
    </location>
</feature>
<name>A0A379DHH5_9PORP</name>
<dbReference type="InterPro" id="IPR021533">
    <property type="entry name" value="PepSY-like"/>
</dbReference>
<dbReference type="Pfam" id="PF11396">
    <property type="entry name" value="PepSY_like"/>
    <property type="match status" value="1"/>
</dbReference>
<dbReference type="Gene3D" id="3.40.1420.30">
    <property type="match status" value="1"/>
</dbReference>
<protein>
    <submittedName>
        <fullName evidence="3">Protein of uncharacterized function (DUF2874)</fullName>
    </submittedName>
</protein>